<dbReference type="PANTHER" id="PTHR48081:SF33">
    <property type="entry name" value="KYNURENINE FORMAMIDASE"/>
    <property type="match status" value="1"/>
</dbReference>
<name>A0ABW1TX32_9BURK</name>
<dbReference type="RefSeq" id="WP_371438524.1">
    <property type="nucleotide sequence ID" value="NZ_JBHSRS010000018.1"/>
</dbReference>
<organism evidence="3 4">
    <name type="scientific">Polaromonas aquatica</name>
    <dbReference type="NCBI Taxonomy" id="332657"/>
    <lineage>
        <taxon>Bacteria</taxon>
        <taxon>Pseudomonadati</taxon>
        <taxon>Pseudomonadota</taxon>
        <taxon>Betaproteobacteria</taxon>
        <taxon>Burkholderiales</taxon>
        <taxon>Comamonadaceae</taxon>
        <taxon>Polaromonas</taxon>
    </lineage>
</organism>
<keyword evidence="4" id="KW-1185">Reference proteome</keyword>
<evidence type="ECO:0000256" key="1">
    <source>
        <dbReference type="ARBA" id="ARBA00022801"/>
    </source>
</evidence>
<proteinExistence type="predicted"/>
<accession>A0ABW1TX32</accession>
<evidence type="ECO:0000313" key="3">
    <source>
        <dbReference type="EMBL" id="MFC6281877.1"/>
    </source>
</evidence>
<comment type="caution">
    <text evidence="3">The sequence shown here is derived from an EMBL/GenBank/DDBJ whole genome shotgun (WGS) entry which is preliminary data.</text>
</comment>
<evidence type="ECO:0000313" key="4">
    <source>
        <dbReference type="Proteomes" id="UP001596270"/>
    </source>
</evidence>
<evidence type="ECO:0000259" key="2">
    <source>
        <dbReference type="Pfam" id="PF07859"/>
    </source>
</evidence>
<dbReference type="Proteomes" id="UP001596270">
    <property type="component" value="Unassembled WGS sequence"/>
</dbReference>
<dbReference type="InterPro" id="IPR029058">
    <property type="entry name" value="AB_hydrolase_fold"/>
</dbReference>
<dbReference type="InterPro" id="IPR050300">
    <property type="entry name" value="GDXG_lipolytic_enzyme"/>
</dbReference>
<dbReference type="InterPro" id="IPR013094">
    <property type="entry name" value="AB_hydrolase_3"/>
</dbReference>
<keyword evidence="1 3" id="KW-0378">Hydrolase</keyword>
<dbReference type="Gene3D" id="3.40.50.1820">
    <property type="entry name" value="alpha/beta hydrolase"/>
    <property type="match status" value="1"/>
</dbReference>
<dbReference type="SUPFAM" id="SSF53474">
    <property type="entry name" value="alpha/beta-Hydrolases"/>
    <property type="match status" value="1"/>
</dbReference>
<dbReference type="GO" id="GO:0016787">
    <property type="term" value="F:hydrolase activity"/>
    <property type="evidence" value="ECO:0007669"/>
    <property type="project" value="UniProtKB-KW"/>
</dbReference>
<protein>
    <submittedName>
        <fullName evidence="3">Alpha/beta hydrolase</fullName>
    </submittedName>
</protein>
<gene>
    <name evidence="3" type="ORF">ACFQND_11595</name>
</gene>
<dbReference type="EMBL" id="JBHSRS010000018">
    <property type="protein sequence ID" value="MFC6281877.1"/>
    <property type="molecule type" value="Genomic_DNA"/>
</dbReference>
<dbReference type="PANTHER" id="PTHR48081">
    <property type="entry name" value="AB HYDROLASE SUPERFAMILY PROTEIN C4A8.06C"/>
    <property type="match status" value="1"/>
</dbReference>
<dbReference type="Pfam" id="PF07859">
    <property type="entry name" value="Abhydrolase_3"/>
    <property type="match status" value="1"/>
</dbReference>
<feature type="domain" description="Alpha/beta hydrolase fold-3" evidence="2">
    <location>
        <begin position="82"/>
        <end position="263"/>
    </location>
</feature>
<sequence length="288" mass="31259">MACDSAKTVSLLPVDPVLEREYSLRTRHPERGGIYERQARASAGLRASVSGFRTIRYGDSPACLLDFLPAVKPVSDRAPLFVFIHGGYWRALERGIFTFLAKPWLDSGVHAAFIGYELAPRLSVSSIAVQVGQAMEWLRGNTQELGVDAERIVVAGHSAGAHLGACVLDGPKGWHAAGFVGVSGLYDLEPLRHTSVNADIQLDPQEARAMSPMWRDADRATRHLLAVGGAETDGFRSQSIDYAEHLRRQGCAAQVQVVPGCTHFDILDVLADPQSALFRDAHAIVGHD</sequence>
<reference evidence="4" key="1">
    <citation type="journal article" date="2019" name="Int. J. Syst. Evol. Microbiol.">
        <title>The Global Catalogue of Microorganisms (GCM) 10K type strain sequencing project: providing services to taxonomists for standard genome sequencing and annotation.</title>
        <authorList>
            <consortium name="The Broad Institute Genomics Platform"/>
            <consortium name="The Broad Institute Genome Sequencing Center for Infectious Disease"/>
            <person name="Wu L."/>
            <person name="Ma J."/>
        </authorList>
    </citation>
    <scope>NUCLEOTIDE SEQUENCE [LARGE SCALE GENOMIC DNA]</scope>
    <source>
        <strain evidence="4">CCUG 39402</strain>
    </source>
</reference>